<keyword evidence="4 6" id="KW-0472">Membrane</keyword>
<dbReference type="GO" id="GO:0005886">
    <property type="term" value="C:plasma membrane"/>
    <property type="evidence" value="ECO:0007669"/>
    <property type="project" value="TreeGrafter"/>
</dbReference>
<dbReference type="PANTHER" id="PTHR31234:SF35">
    <property type="entry name" value="LATE EMBRYOGENESIS ABUNDANT (LEA) HYDROXYPROLINE-RICH GLYCOPROTEIN FAMILY"/>
    <property type="match status" value="1"/>
</dbReference>
<evidence type="ECO:0000256" key="6">
    <source>
        <dbReference type="SAM" id="Phobius"/>
    </source>
</evidence>
<evidence type="ECO:0000313" key="8">
    <source>
        <dbReference type="EMBL" id="KAK9103811.1"/>
    </source>
</evidence>
<evidence type="ECO:0000259" key="7">
    <source>
        <dbReference type="Pfam" id="PF03168"/>
    </source>
</evidence>
<evidence type="ECO:0000256" key="3">
    <source>
        <dbReference type="ARBA" id="ARBA00022989"/>
    </source>
</evidence>
<dbReference type="GO" id="GO:0098542">
    <property type="term" value="P:defense response to other organism"/>
    <property type="evidence" value="ECO:0007669"/>
    <property type="project" value="InterPro"/>
</dbReference>
<feature type="transmembrane region" description="Helical" evidence="6">
    <location>
        <begin position="53"/>
        <end position="78"/>
    </location>
</feature>
<organism evidence="8 9">
    <name type="scientific">Stephania japonica</name>
    <dbReference type="NCBI Taxonomy" id="461633"/>
    <lineage>
        <taxon>Eukaryota</taxon>
        <taxon>Viridiplantae</taxon>
        <taxon>Streptophyta</taxon>
        <taxon>Embryophyta</taxon>
        <taxon>Tracheophyta</taxon>
        <taxon>Spermatophyta</taxon>
        <taxon>Magnoliopsida</taxon>
        <taxon>Ranunculales</taxon>
        <taxon>Menispermaceae</taxon>
        <taxon>Menispermoideae</taxon>
        <taxon>Cissampelideae</taxon>
        <taxon>Stephania</taxon>
    </lineage>
</organism>
<feature type="domain" description="Late embryogenesis abundant protein LEA-2 subgroup" evidence="7">
    <location>
        <begin position="114"/>
        <end position="216"/>
    </location>
</feature>
<dbReference type="Pfam" id="PF03168">
    <property type="entry name" value="LEA_2"/>
    <property type="match status" value="1"/>
</dbReference>
<protein>
    <recommendedName>
        <fullName evidence="7">Late embryogenesis abundant protein LEA-2 subgroup domain-containing protein</fullName>
    </recommendedName>
</protein>
<feature type="compositionally biased region" description="Pro residues" evidence="5">
    <location>
        <begin position="16"/>
        <end position="36"/>
    </location>
</feature>
<keyword evidence="3 6" id="KW-1133">Transmembrane helix</keyword>
<dbReference type="EMBL" id="JBBNAE010000008">
    <property type="protein sequence ID" value="KAK9103811.1"/>
    <property type="molecule type" value="Genomic_DNA"/>
</dbReference>
<dbReference type="PANTHER" id="PTHR31234">
    <property type="entry name" value="LATE EMBRYOGENESIS ABUNDANT (LEA) HYDROXYPROLINE-RICH GLYCOPROTEIN FAMILY"/>
    <property type="match status" value="1"/>
</dbReference>
<proteinExistence type="predicted"/>
<evidence type="ECO:0000256" key="5">
    <source>
        <dbReference type="SAM" id="MobiDB-lite"/>
    </source>
</evidence>
<name>A0AAP0F335_9MAGN</name>
<sequence>MKPALQKPPGYRDPAAPQPPPSQPKPPPSMRKPYVPPSFHPNRKRRSFCRCCCCFFCISFLIIVILLVVGSAIFYIWFDPKLPKFHLQSLQTPKFNVAVKPDGTFLDAHTVVRVEATNPNHKLWFEYGATEARVSAEEDVELGSGHAPGFVQGKRNTTVFKIETDVKGAQIEDGVGRRLKDRFRTKELVLVVEVRTRFGIGADRFRLGMVPVRVRCGDVSLKKLDGENYVKVRIELLQLVKDQPTLTMNSNQGGRKQISEL</sequence>
<reference evidence="8 9" key="1">
    <citation type="submission" date="2024-01" db="EMBL/GenBank/DDBJ databases">
        <title>Genome assemblies of Stephania.</title>
        <authorList>
            <person name="Yang L."/>
        </authorList>
    </citation>
    <scope>NUCLEOTIDE SEQUENCE [LARGE SCALE GENOMIC DNA]</scope>
    <source>
        <strain evidence="8">QJT</strain>
        <tissue evidence="8">Leaf</tissue>
    </source>
</reference>
<evidence type="ECO:0000256" key="2">
    <source>
        <dbReference type="ARBA" id="ARBA00022692"/>
    </source>
</evidence>
<evidence type="ECO:0000256" key="1">
    <source>
        <dbReference type="ARBA" id="ARBA00004167"/>
    </source>
</evidence>
<feature type="region of interest" description="Disordered" evidence="5">
    <location>
        <begin position="1"/>
        <end position="36"/>
    </location>
</feature>
<gene>
    <name evidence="8" type="ORF">Sjap_021065</name>
</gene>
<dbReference type="AlphaFoldDB" id="A0AAP0F335"/>
<dbReference type="InterPro" id="IPR044839">
    <property type="entry name" value="NDR1-like"/>
</dbReference>
<dbReference type="InterPro" id="IPR004864">
    <property type="entry name" value="LEA_2"/>
</dbReference>
<comment type="caution">
    <text evidence="8">The sequence shown here is derived from an EMBL/GenBank/DDBJ whole genome shotgun (WGS) entry which is preliminary data.</text>
</comment>
<comment type="subcellular location">
    <subcellularLocation>
        <location evidence="1">Membrane</location>
        <topology evidence="1">Single-pass membrane protein</topology>
    </subcellularLocation>
</comment>
<accession>A0AAP0F335</accession>
<dbReference type="Proteomes" id="UP001417504">
    <property type="component" value="Unassembled WGS sequence"/>
</dbReference>
<evidence type="ECO:0000256" key="4">
    <source>
        <dbReference type="ARBA" id="ARBA00023136"/>
    </source>
</evidence>
<keyword evidence="9" id="KW-1185">Reference proteome</keyword>
<evidence type="ECO:0000313" key="9">
    <source>
        <dbReference type="Proteomes" id="UP001417504"/>
    </source>
</evidence>
<keyword evidence="2 6" id="KW-0812">Transmembrane</keyword>